<comment type="caution">
    <text evidence="2">The sequence shown here is derived from an EMBL/GenBank/DDBJ whole genome shotgun (WGS) entry which is preliminary data.</text>
</comment>
<dbReference type="Pfam" id="PF01875">
    <property type="entry name" value="Memo"/>
    <property type="match status" value="1"/>
</dbReference>
<dbReference type="InterPro" id="IPR002737">
    <property type="entry name" value="MEMO1_fam"/>
</dbReference>
<dbReference type="EMBL" id="BARU01031552">
    <property type="protein sequence ID" value="GAH62223.1"/>
    <property type="molecule type" value="Genomic_DNA"/>
</dbReference>
<evidence type="ECO:0000313" key="2">
    <source>
        <dbReference type="EMBL" id="GAH62223.1"/>
    </source>
</evidence>
<accession>X1IXF3</accession>
<dbReference type="Gene3D" id="3.40.830.10">
    <property type="entry name" value="LigB-like"/>
    <property type="match status" value="1"/>
</dbReference>
<dbReference type="PANTHER" id="PTHR11060:SF0">
    <property type="entry name" value="PROTEIN MEMO1"/>
    <property type="match status" value="1"/>
</dbReference>
<proteinExistence type="inferred from homology"/>
<comment type="similarity">
    <text evidence="1">Belongs to the MEMO1 family.</text>
</comment>
<name>X1IXF3_9ZZZZ</name>
<evidence type="ECO:0008006" key="3">
    <source>
        <dbReference type="Google" id="ProtNLM"/>
    </source>
</evidence>
<protein>
    <recommendedName>
        <fullName evidence="3">AmmeMemoRadiSam system protein B</fullName>
    </recommendedName>
</protein>
<gene>
    <name evidence="2" type="ORF">S03H2_49893</name>
</gene>
<dbReference type="SUPFAM" id="SSF53213">
    <property type="entry name" value="LigB-like"/>
    <property type="match status" value="1"/>
</dbReference>
<reference evidence="2" key="1">
    <citation type="journal article" date="2014" name="Front. Microbiol.">
        <title>High frequency of phylogenetically diverse reductive dehalogenase-homologous genes in deep subseafloor sedimentary metagenomes.</title>
        <authorList>
            <person name="Kawai M."/>
            <person name="Futagami T."/>
            <person name="Toyoda A."/>
            <person name="Takaki Y."/>
            <person name="Nishi S."/>
            <person name="Hori S."/>
            <person name="Arai W."/>
            <person name="Tsubouchi T."/>
            <person name="Morono Y."/>
            <person name="Uchiyama I."/>
            <person name="Ito T."/>
            <person name="Fujiyama A."/>
            <person name="Inagaki F."/>
            <person name="Takami H."/>
        </authorList>
    </citation>
    <scope>NUCLEOTIDE SEQUENCE</scope>
    <source>
        <strain evidence="2">Expedition CK06-06</strain>
    </source>
</reference>
<dbReference type="CDD" id="cd07361">
    <property type="entry name" value="MEMO_like"/>
    <property type="match status" value="1"/>
</dbReference>
<evidence type="ECO:0000256" key="1">
    <source>
        <dbReference type="ARBA" id="ARBA00006315"/>
    </source>
</evidence>
<feature type="non-terminal residue" evidence="2">
    <location>
        <position position="1"/>
    </location>
</feature>
<dbReference type="AlphaFoldDB" id="X1IXF3"/>
<dbReference type="PANTHER" id="PTHR11060">
    <property type="entry name" value="PROTEIN MEMO1"/>
    <property type="match status" value="1"/>
</dbReference>
<organism evidence="2">
    <name type="scientific">marine sediment metagenome</name>
    <dbReference type="NCBI Taxonomy" id="412755"/>
    <lineage>
        <taxon>unclassified sequences</taxon>
        <taxon>metagenomes</taxon>
        <taxon>ecological metagenomes</taxon>
    </lineage>
</organism>
<sequence>HHGLGAPFAVMAHGIWNMPWGDININERLANLMIEESRWLRADNQAHIQEHSVEVQLPFIQYIKPDVEFVPVVLSGADFKTCEEIGIAIASAIKKYGEPVVIVASTDMTHYESQESAKQKDQLAIDRILSLDPAGLLDTVNRNNISMCGVIPTTITLVAAKELGATKANLVDYATSGDVSGDYSYVVGYAGFIIQ</sequence>
<dbReference type="NCBIfam" id="TIGR04336">
    <property type="entry name" value="AmmeMemoSam_B"/>
    <property type="match status" value="1"/>
</dbReference>